<dbReference type="GO" id="GO:0016779">
    <property type="term" value="F:nucleotidyltransferase activity"/>
    <property type="evidence" value="ECO:0007669"/>
    <property type="project" value="InterPro"/>
</dbReference>
<accession>A0A1F7XC08</accession>
<protein>
    <recommendedName>
        <fullName evidence="1">Polymerase nucleotidyl transferase domain-containing protein</fullName>
    </recommendedName>
</protein>
<proteinExistence type="predicted"/>
<dbReference type="Pfam" id="PF01909">
    <property type="entry name" value="NTP_transf_2"/>
    <property type="match status" value="1"/>
</dbReference>
<dbReference type="EMBL" id="MGFU01000034">
    <property type="protein sequence ID" value="OGM12557.1"/>
    <property type="molecule type" value="Genomic_DNA"/>
</dbReference>
<feature type="domain" description="Polymerase nucleotidyl transferase" evidence="1">
    <location>
        <begin position="16"/>
        <end position="59"/>
    </location>
</feature>
<organism evidence="2 3">
    <name type="scientific">Candidatus Woesebacteria bacterium RBG_16_39_8b</name>
    <dbReference type="NCBI Taxonomy" id="1802482"/>
    <lineage>
        <taxon>Bacteria</taxon>
        <taxon>Candidatus Woeseibacteriota</taxon>
    </lineage>
</organism>
<dbReference type="Proteomes" id="UP000179013">
    <property type="component" value="Unassembled WGS sequence"/>
</dbReference>
<dbReference type="AlphaFoldDB" id="A0A1F7XC08"/>
<name>A0A1F7XC08_9BACT</name>
<gene>
    <name evidence="2" type="ORF">A2V80_00130</name>
</gene>
<evidence type="ECO:0000259" key="1">
    <source>
        <dbReference type="Pfam" id="PF01909"/>
    </source>
</evidence>
<dbReference type="Gene3D" id="3.30.460.10">
    <property type="entry name" value="Beta Polymerase, domain 2"/>
    <property type="match status" value="1"/>
</dbReference>
<sequence>MSRDIFRDEEQAAITRQIFKDLKGRGAIQVGLCGSRAKRTHNPDSDVDIVAVFPKGHPDAATYFVEEVDSPPPGFDILIISERSVFDGAMAKDIRRTTRWLGQKKLK</sequence>
<dbReference type="InterPro" id="IPR002934">
    <property type="entry name" value="Polymerase_NTP_transf_dom"/>
</dbReference>
<dbReference type="SUPFAM" id="SSF81301">
    <property type="entry name" value="Nucleotidyltransferase"/>
    <property type="match status" value="1"/>
</dbReference>
<evidence type="ECO:0000313" key="2">
    <source>
        <dbReference type="EMBL" id="OGM12557.1"/>
    </source>
</evidence>
<evidence type="ECO:0000313" key="3">
    <source>
        <dbReference type="Proteomes" id="UP000179013"/>
    </source>
</evidence>
<dbReference type="CDD" id="cd05403">
    <property type="entry name" value="NT_KNTase_like"/>
    <property type="match status" value="1"/>
</dbReference>
<comment type="caution">
    <text evidence="2">The sequence shown here is derived from an EMBL/GenBank/DDBJ whole genome shotgun (WGS) entry which is preliminary data.</text>
</comment>
<dbReference type="InterPro" id="IPR043519">
    <property type="entry name" value="NT_sf"/>
</dbReference>
<reference evidence="2 3" key="1">
    <citation type="journal article" date="2016" name="Nat. Commun.">
        <title>Thousands of microbial genomes shed light on interconnected biogeochemical processes in an aquifer system.</title>
        <authorList>
            <person name="Anantharaman K."/>
            <person name="Brown C.T."/>
            <person name="Hug L.A."/>
            <person name="Sharon I."/>
            <person name="Castelle C.J."/>
            <person name="Probst A.J."/>
            <person name="Thomas B.C."/>
            <person name="Singh A."/>
            <person name="Wilkins M.J."/>
            <person name="Karaoz U."/>
            <person name="Brodie E.L."/>
            <person name="Williams K.H."/>
            <person name="Hubbard S.S."/>
            <person name="Banfield J.F."/>
        </authorList>
    </citation>
    <scope>NUCLEOTIDE SEQUENCE [LARGE SCALE GENOMIC DNA]</scope>
</reference>